<evidence type="ECO:0000256" key="1">
    <source>
        <dbReference type="ARBA" id="ARBA00008814"/>
    </source>
</evidence>
<dbReference type="InterPro" id="IPR050902">
    <property type="entry name" value="ABC_Transporter_SBP"/>
</dbReference>
<dbReference type="Proteomes" id="UP000037977">
    <property type="component" value="Unassembled WGS sequence"/>
</dbReference>
<protein>
    <submittedName>
        <fullName evidence="4">ABC transporter substrate-binding protein</fullName>
    </submittedName>
</protein>
<evidence type="ECO:0000256" key="2">
    <source>
        <dbReference type="SAM" id="SignalP"/>
    </source>
</evidence>
<evidence type="ECO:0000313" key="4">
    <source>
        <dbReference type="EMBL" id="KOY82522.1"/>
    </source>
</evidence>
<evidence type="ECO:0000259" key="3">
    <source>
        <dbReference type="PROSITE" id="PS50983"/>
    </source>
</evidence>
<dbReference type="PANTHER" id="PTHR30535:SF34">
    <property type="entry name" value="MOLYBDATE-BINDING PROTEIN MOLA"/>
    <property type="match status" value="1"/>
</dbReference>
<dbReference type="PATRIC" id="fig|33935.3.peg.229"/>
<feature type="domain" description="Fe/B12 periplasmic-binding" evidence="3">
    <location>
        <begin position="74"/>
        <end position="351"/>
    </location>
</feature>
<dbReference type="InterPro" id="IPR002491">
    <property type="entry name" value="ABC_transptr_periplasmic_BD"/>
</dbReference>
<dbReference type="Pfam" id="PF01497">
    <property type="entry name" value="Peripla_BP_2"/>
    <property type="match status" value="1"/>
</dbReference>
<name>A0A0M9DLC4_9BACI</name>
<feature type="signal peptide" evidence="2">
    <location>
        <begin position="1"/>
        <end position="28"/>
    </location>
</feature>
<dbReference type="Gene3D" id="3.40.50.1980">
    <property type="entry name" value="Nitrogenase molybdenum iron protein domain"/>
    <property type="match status" value="2"/>
</dbReference>
<keyword evidence="5" id="KW-1185">Reference proteome</keyword>
<dbReference type="SUPFAM" id="SSF53807">
    <property type="entry name" value="Helical backbone' metal receptor"/>
    <property type="match status" value="1"/>
</dbReference>
<dbReference type="GO" id="GO:0071281">
    <property type="term" value="P:cellular response to iron ion"/>
    <property type="evidence" value="ECO:0007669"/>
    <property type="project" value="TreeGrafter"/>
</dbReference>
<proteinExistence type="inferred from homology"/>
<reference evidence="4 5" key="1">
    <citation type="submission" date="2015-07" db="EMBL/GenBank/DDBJ databases">
        <title>Genome sequencing project for genomic taxonomy and phylogenomics of Bacillus-like bacteria.</title>
        <authorList>
            <person name="Liu B."/>
            <person name="Wang J."/>
            <person name="Zhu Y."/>
            <person name="Liu G."/>
            <person name="Chen Q."/>
            <person name="Chen Z."/>
            <person name="Che J."/>
            <person name="Ge C."/>
            <person name="Shi H."/>
            <person name="Pan Z."/>
            <person name="Liu X."/>
        </authorList>
    </citation>
    <scope>NUCLEOTIDE SEQUENCE [LARGE SCALE GENOMIC DNA]</scope>
    <source>
        <strain evidence="4 5">DSM 54</strain>
    </source>
</reference>
<dbReference type="Gene3D" id="1.20.58.2180">
    <property type="match status" value="1"/>
</dbReference>
<dbReference type="STRING" id="33935.ADM90_04065"/>
<gene>
    <name evidence="4" type="ORF">ADM90_04065</name>
</gene>
<evidence type="ECO:0000313" key="5">
    <source>
        <dbReference type="Proteomes" id="UP000037977"/>
    </source>
</evidence>
<accession>A0A0M9DLC4</accession>
<sequence length="390" mass="43810">MAKGGRKTLKKYGLFATVALTMMLAACNNDNEQTQKNAEPLEKESSTEVQTTTEEKLVVDQLGREVTVPNSVDRVVMGGILPYFSTWYVATNSTKEIVGMHPNSYNAAKHSMLAKMSPDVLKADTSFIQNGEVNVEELMKANPQLYIELATDEKSINKVTEAGIPVVALKAIDAAAAEPLATFNSWLEVTSQITGTTERANRFLEEGKKVQAQLDEKLKAIEEKDKPRAMMLFRHNEKSITIGGKNFFGNQWLNATGAIDVAEDDIQGQKEVNMEQIYAWNPDIIFITNFTETQPADLLENKVEGQDWSQIKAVQEGKVYKIPLGIYRWFPPSGDAPLMLKWLAQKNHPALFDYKIEDEIRAYYKDFYEFDVTDEEIQAILNPSSEAAKY</sequence>
<feature type="chain" id="PRO_5038596344" evidence="2">
    <location>
        <begin position="29"/>
        <end position="390"/>
    </location>
</feature>
<dbReference type="AlphaFoldDB" id="A0A0M9DLC4"/>
<dbReference type="EMBL" id="LGCI01000005">
    <property type="protein sequence ID" value="KOY82522.1"/>
    <property type="molecule type" value="Genomic_DNA"/>
</dbReference>
<dbReference type="PANTHER" id="PTHR30535">
    <property type="entry name" value="VITAMIN B12-BINDING PROTEIN"/>
    <property type="match status" value="1"/>
</dbReference>
<organism evidence="4 5">
    <name type="scientific">Lysinibacillus macroides</name>
    <dbReference type="NCBI Taxonomy" id="33935"/>
    <lineage>
        <taxon>Bacteria</taxon>
        <taxon>Bacillati</taxon>
        <taxon>Bacillota</taxon>
        <taxon>Bacilli</taxon>
        <taxon>Bacillales</taxon>
        <taxon>Bacillaceae</taxon>
        <taxon>Lysinibacillus</taxon>
    </lineage>
</organism>
<comment type="caution">
    <text evidence="4">The sequence shown here is derived from an EMBL/GenBank/DDBJ whole genome shotgun (WGS) entry which is preliminary data.</text>
</comment>
<comment type="similarity">
    <text evidence="1">Belongs to the bacterial solute-binding protein 8 family.</text>
</comment>
<keyword evidence="2" id="KW-0732">Signal</keyword>
<dbReference type="PROSITE" id="PS50983">
    <property type="entry name" value="FE_B12_PBP"/>
    <property type="match status" value="1"/>
</dbReference>
<dbReference type="PROSITE" id="PS51257">
    <property type="entry name" value="PROKAR_LIPOPROTEIN"/>
    <property type="match status" value="1"/>
</dbReference>